<protein>
    <submittedName>
        <fullName evidence="1">Uncharacterized protein</fullName>
    </submittedName>
</protein>
<evidence type="ECO:0000313" key="2">
    <source>
        <dbReference type="Proteomes" id="UP000198559"/>
    </source>
</evidence>
<sequence>MTSKSAVINKVYKHYMGANDFMYGNFRNNTKPALKKLETSSKTLESLIDTLINSKLLKVRVTFTGTGDTWNPVYEPLVVFLADRTHWEFWTEGFNDYLIRTEGNNYDQGSVLFEKIESFTPSEKKTIKEWLLAEE</sequence>
<dbReference type="EMBL" id="CVUD02000048">
    <property type="protein sequence ID" value="SEH62396.1"/>
    <property type="molecule type" value="Genomic_DNA"/>
</dbReference>
<dbReference type="RefSeq" id="WP_202776028.1">
    <property type="nucleotide sequence ID" value="NZ_CAESAP020000226.1"/>
</dbReference>
<dbReference type="STRING" id="235205.BAZSYMB_GORF3_GLIMMER3"/>
<organism evidence="1 2">
    <name type="scientific">Bathymodiolus azoricus thioautotrophic gill symbiont</name>
    <dbReference type="NCBI Taxonomy" id="235205"/>
    <lineage>
        <taxon>Bacteria</taxon>
        <taxon>Pseudomonadati</taxon>
        <taxon>Pseudomonadota</taxon>
        <taxon>Gammaproteobacteria</taxon>
        <taxon>sulfur-oxidizing symbionts</taxon>
    </lineage>
</organism>
<reference evidence="2" key="1">
    <citation type="submission" date="2016-06" db="EMBL/GenBank/DDBJ databases">
        <authorList>
            <person name="Petersen J."/>
            <person name="Sayavedra L."/>
        </authorList>
    </citation>
    <scope>NUCLEOTIDE SEQUENCE [LARGE SCALE GENOMIC DNA]</scope>
    <source>
        <strain evidence="2">BazSymB</strain>
    </source>
</reference>
<evidence type="ECO:0000313" key="1">
    <source>
        <dbReference type="EMBL" id="SEH62396.1"/>
    </source>
</evidence>
<dbReference type="AlphaFoldDB" id="A0A1H6JJA9"/>
<proteinExistence type="predicted"/>
<name>A0A1H6JJA9_9GAMM</name>
<dbReference type="Proteomes" id="UP000198559">
    <property type="component" value="Unassembled WGS sequence"/>
</dbReference>
<gene>
    <name evidence="1" type="ORF">BAZSYMB_GORF3_GLIMMER3</name>
</gene>
<accession>A0A1H6JJA9</accession>